<feature type="transmembrane region" description="Helical" evidence="2">
    <location>
        <begin position="488"/>
        <end position="514"/>
    </location>
</feature>
<protein>
    <submittedName>
        <fullName evidence="4">TRAP transporter 4TM/12TM fusion protein</fullName>
    </submittedName>
</protein>
<feature type="transmembrane region" description="Helical" evidence="2">
    <location>
        <begin position="526"/>
        <end position="548"/>
    </location>
</feature>
<feature type="transmembrane region" description="Helical" evidence="2">
    <location>
        <begin position="95"/>
        <end position="119"/>
    </location>
</feature>
<dbReference type="AlphaFoldDB" id="A0A839V2Y0"/>
<evidence type="ECO:0000313" key="5">
    <source>
        <dbReference type="Proteomes" id="UP000547614"/>
    </source>
</evidence>
<dbReference type="Pfam" id="PF06808">
    <property type="entry name" value="DctM"/>
    <property type="match status" value="1"/>
</dbReference>
<feature type="domain" description="TRAP C4-dicarboxylate transport system permease DctM subunit" evidence="3">
    <location>
        <begin position="138"/>
        <end position="600"/>
    </location>
</feature>
<feature type="transmembrane region" description="Helical" evidence="2">
    <location>
        <begin position="398"/>
        <end position="415"/>
    </location>
</feature>
<keyword evidence="2" id="KW-0812">Transmembrane</keyword>
<feature type="transmembrane region" description="Helical" evidence="2">
    <location>
        <begin position="328"/>
        <end position="348"/>
    </location>
</feature>
<dbReference type="PANTHER" id="PTHR43849:SF2">
    <property type="entry name" value="BLL3936 PROTEIN"/>
    <property type="match status" value="1"/>
</dbReference>
<accession>A0A839V2Y0</accession>
<feature type="transmembrane region" description="Helical" evidence="2">
    <location>
        <begin position="37"/>
        <end position="55"/>
    </location>
</feature>
<keyword evidence="1" id="KW-1003">Cell membrane</keyword>
<evidence type="ECO:0000256" key="2">
    <source>
        <dbReference type="SAM" id="Phobius"/>
    </source>
</evidence>
<evidence type="ECO:0000256" key="1">
    <source>
        <dbReference type="RuleBase" id="RU369079"/>
    </source>
</evidence>
<dbReference type="EMBL" id="JACHXP010000003">
    <property type="protein sequence ID" value="MBB3189692.1"/>
    <property type="molecule type" value="Genomic_DNA"/>
</dbReference>
<feature type="transmembrane region" description="Helical" evidence="2">
    <location>
        <begin position="67"/>
        <end position="83"/>
    </location>
</feature>
<feature type="transmembrane region" description="Helical" evidence="2">
    <location>
        <begin position="608"/>
        <end position="630"/>
    </location>
</feature>
<name>A0A839V2Y0_9GAMM</name>
<dbReference type="NCBIfam" id="TIGR02123">
    <property type="entry name" value="TRAP_fused"/>
    <property type="match status" value="1"/>
</dbReference>
<dbReference type="GO" id="GO:0022857">
    <property type="term" value="F:transmembrane transporter activity"/>
    <property type="evidence" value="ECO:0007669"/>
    <property type="project" value="UniProtKB-UniRule"/>
</dbReference>
<feature type="transmembrane region" description="Helical" evidence="2">
    <location>
        <begin position="131"/>
        <end position="153"/>
    </location>
</feature>
<feature type="transmembrane region" description="Helical" evidence="2">
    <location>
        <begin position="453"/>
        <end position="476"/>
    </location>
</feature>
<keyword evidence="2" id="KW-0472">Membrane</keyword>
<keyword evidence="1" id="KW-0997">Cell inner membrane</keyword>
<dbReference type="InterPro" id="IPR011853">
    <property type="entry name" value="TRAP_DctM-Dct_fused"/>
</dbReference>
<dbReference type="RefSeq" id="WP_183324429.1">
    <property type="nucleotide sequence ID" value="NZ_JACHXP010000003.1"/>
</dbReference>
<reference evidence="4 5" key="1">
    <citation type="submission" date="2020-08" db="EMBL/GenBank/DDBJ databases">
        <title>Genomic Encyclopedia of Type Strains, Phase III (KMG-III): the genomes of soil and plant-associated and newly described type strains.</title>
        <authorList>
            <person name="Whitman W."/>
        </authorList>
    </citation>
    <scope>NUCLEOTIDE SEQUENCE [LARGE SCALE GENOMIC DNA]</scope>
    <source>
        <strain evidence="4 5">CECT 7282</strain>
    </source>
</reference>
<feature type="transmembrane region" description="Helical" evidence="2">
    <location>
        <begin position="202"/>
        <end position="224"/>
    </location>
</feature>
<dbReference type="GO" id="GO:0005886">
    <property type="term" value="C:plasma membrane"/>
    <property type="evidence" value="ECO:0007669"/>
    <property type="project" value="UniProtKB-SubCell"/>
</dbReference>
<feature type="transmembrane region" description="Helical" evidence="2">
    <location>
        <begin position="160"/>
        <end position="182"/>
    </location>
</feature>
<dbReference type="PANTHER" id="PTHR43849">
    <property type="entry name" value="BLL3936 PROTEIN"/>
    <property type="match status" value="1"/>
</dbReference>
<sequence length="705" mass="75450">MAEQPTEGGVGPEKGSAEAQRVIKASEYGARAPRRPWLRWLLILIAVGWSLFQLYATYSGAISPQKLGAIHLAFGFALAFLAYPPKRGAVEHIAWYDWLLAIAGIATALYIVVNYYNLIAVQGGLPLTRDVWMGSVLLVILACAAARIVGLALPTIAGLVILYGITGPAGIIPLTPPDVIFLHNGYDWPQIIQQLYITTEGIWGTPIQVSASFVFLFVLFGALLDRAGAGQYFVDLAYSGLGAYRGGPAKAAVVASLLTGIVSGSSTANTVTTGTFTIPLMKRIGYPAVKAGAIECAASTNGQLMPPIMGAAAFIMATFLNLPYSQLILYAFVPALLAYMGLVFTVHLEALKLNLAGVPRAELPPFWPTFLKGAHYLIPVAFLLYELMWVQLTPERSVLNALVVLILLILAQEACRGVRARHGGWRGGMRGLWRGGHLVFQGLEQGGRNMTTIAIATAAAGIIVGMVTMTNLGYGLTQVIGVLSQGHIWLVLILAAVTSLLLGIGLPTTANYVVMAALVAPVIANLAGDIGMAVPMVAIHLFVFYFGILADDTPPVGLAAYAAAAISRADPVHTGVQGFIYDLRTVILPFMFFFNPELILHVESWYRGVWVVFTAATGMLAFVAATQGYLVTRMHWYERLLVLGGALMMIKPGLTTDLPGLALLGLVFLFHRHRSIAAGGPSSLFGRGSYPAAQHSDRSPPRSRR</sequence>
<keyword evidence="2" id="KW-1133">Transmembrane helix</keyword>
<organism evidence="4 5">
    <name type="scientific">Halomonas cerina</name>
    <dbReference type="NCBI Taxonomy" id="447424"/>
    <lineage>
        <taxon>Bacteria</taxon>
        <taxon>Pseudomonadati</taxon>
        <taxon>Pseudomonadota</taxon>
        <taxon>Gammaproteobacteria</taxon>
        <taxon>Oceanospirillales</taxon>
        <taxon>Halomonadaceae</taxon>
        <taxon>Halomonas</taxon>
    </lineage>
</organism>
<dbReference type="Proteomes" id="UP000547614">
    <property type="component" value="Unassembled WGS sequence"/>
</dbReference>
<gene>
    <name evidence="4" type="ORF">FHR94_000916</name>
</gene>
<dbReference type="Pfam" id="PF11874">
    <property type="entry name" value="DUF3394"/>
    <property type="match status" value="1"/>
</dbReference>
<keyword evidence="5" id="KW-1185">Reference proteome</keyword>
<evidence type="ECO:0000313" key="4">
    <source>
        <dbReference type="EMBL" id="MBB3189692.1"/>
    </source>
</evidence>
<keyword evidence="1" id="KW-0813">Transport</keyword>
<comment type="function">
    <text evidence="1">Part of the tripartite ATP-independent periplasmic (TRAP) transport system.</text>
</comment>
<dbReference type="InterPro" id="IPR010656">
    <property type="entry name" value="DctM"/>
</dbReference>
<feature type="transmembrane region" description="Helical" evidence="2">
    <location>
        <begin position="650"/>
        <end position="670"/>
    </location>
</feature>
<dbReference type="InterPro" id="IPR021814">
    <property type="entry name" value="DUF3394"/>
</dbReference>
<comment type="caution">
    <text evidence="4">The sequence shown here is derived from an EMBL/GenBank/DDBJ whole genome shotgun (WGS) entry which is preliminary data.</text>
</comment>
<feature type="transmembrane region" description="Helical" evidence="2">
    <location>
        <begin position="369"/>
        <end position="392"/>
    </location>
</feature>
<comment type="subcellular location">
    <subcellularLocation>
        <location evidence="1">Cell inner membrane</location>
        <topology evidence="1">Multi-pass membrane protein</topology>
    </subcellularLocation>
</comment>
<evidence type="ECO:0000259" key="3">
    <source>
        <dbReference type="Pfam" id="PF06808"/>
    </source>
</evidence>
<proteinExistence type="predicted"/>